<evidence type="ECO:0000313" key="3">
    <source>
        <dbReference type="EMBL" id="MFL7900519.1"/>
    </source>
</evidence>
<dbReference type="Proteomes" id="UP001628281">
    <property type="component" value="Unassembled WGS sequence"/>
</dbReference>
<dbReference type="EMBL" id="POWG01000009">
    <property type="protein sequence ID" value="PNQ98859.1"/>
    <property type="molecule type" value="Genomic_DNA"/>
</dbReference>
<protein>
    <submittedName>
        <fullName evidence="1">Uncharacterized protein</fullName>
    </submittedName>
</protein>
<dbReference type="Proteomes" id="UP000325333">
    <property type="component" value="Unassembled WGS sequence"/>
</dbReference>
<dbReference type="Proteomes" id="UP000027186">
    <property type="component" value="Chromosome"/>
</dbReference>
<evidence type="ECO:0000313" key="7">
    <source>
        <dbReference type="Proteomes" id="UP000236268"/>
    </source>
</evidence>
<reference evidence="3 10" key="5">
    <citation type="submission" date="2024-11" db="EMBL/GenBank/DDBJ databases">
        <title>Draft genome sequences of two bacteria associated to sugarcane roots in Colombia.</title>
        <authorList>
            <person name="Pardo-Diaz S."/>
            <person name="Masmela-Mendoza J."/>
            <person name="Delgadillo-Duran P."/>
            <person name="Bautista E.J."/>
            <person name="Rojas-Tapias D.F."/>
        </authorList>
    </citation>
    <scope>NUCLEOTIDE SEQUENCE [LARGE SCALE GENOMIC DNA]</scope>
    <source>
        <strain evidence="3 10">Ap18</strain>
    </source>
</reference>
<dbReference type="Proteomes" id="UP000236268">
    <property type="component" value="Unassembled WGS sequence"/>
</dbReference>
<evidence type="ECO:0000313" key="1">
    <source>
        <dbReference type="EMBL" id="AIB10749.1"/>
    </source>
</evidence>
<reference evidence="2 9" key="4">
    <citation type="submission" date="2019-07" db="EMBL/GenBank/DDBJ databases">
        <title>Genome sequencing of the stress-tolerant strain Azospirillum brasilense Az19.</title>
        <authorList>
            <person name="Maroniche G.A."/>
            <person name="Garcia J.E."/>
            <person name="Pagnussat L."/>
            <person name="Amenta M."/>
            <person name="Creus C.M."/>
        </authorList>
    </citation>
    <scope>NUCLEOTIDE SEQUENCE [LARGE SCALE GENOMIC DNA]</scope>
    <source>
        <strain evidence="2 9">Az19</strain>
    </source>
</reference>
<dbReference type="EMBL" id="JBJLSN010000005">
    <property type="protein sequence ID" value="MFL7900519.1"/>
    <property type="molecule type" value="Genomic_DNA"/>
</dbReference>
<sequence length="76" mass="8288">MAKTKKKQPVDSAFVLFDVLYEDGARTSNRKVPGTLVGGLDGDEPARGFIEEQDRKIAEMSGNPRGPIKSITRSPL</sequence>
<evidence type="ECO:0000313" key="4">
    <source>
        <dbReference type="EMBL" id="PNQ98859.1"/>
    </source>
</evidence>
<evidence type="ECO:0000313" key="8">
    <source>
        <dbReference type="Proteomes" id="UP000298595"/>
    </source>
</evidence>
<reference evidence="1 6" key="1">
    <citation type="journal article" date="2014" name="Genome Announc.">
        <title>Complete Genome Sequence of the Model Rhizosphere Strain Azospirillum brasilense Az39, Successfully Applied in Agriculture.</title>
        <authorList>
            <person name="Rivera D."/>
            <person name="Revale S."/>
            <person name="Molina R."/>
            <person name="Gualpa J."/>
            <person name="Puente M."/>
            <person name="Maroniche G."/>
            <person name="Paris G."/>
            <person name="Baker D."/>
            <person name="Clavijo B."/>
            <person name="McLay K."/>
            <person name="Spaepen S."/>
            <person name="Perticari A."/>
            <person name="Vazquez M."/>
            <person name="Wisniewski-Dye F."/>
            <person name="Watkins C."/>
            <person name="Martinez-Abarca F."/>
            <person name="Vanderleyden J."/>
            <person name="Cassan F."/>
        </authorList>
    </citation>
    <scope>NUCLEOTIDE SEQUENCE [LARGE SCALE GENOMIC DNA]</scope>
    <source>
        <strain evidence="1 6">Az39</strain>
    </source>
</reference>
<gene>
    <name evidence="1" type="ORF">ABAZ39_01680</name>
    <name evidence="3" type="ORF">ACJ41P_05240</name>
    <name evidence="4" type="ORF">C1S70_10265</name>
    <name evidence="5" type="ORF">D3093_07515</name>
    <name evidence="2" type="ORF">FH063_000213</name>
</gene>
<accession>A0A060DJ66</accession>
<dbReference type="EMBL" id="CP032321">
    <property type="protein sequence ID" value="QCN95108.1"/>
    <property type="molecule type" value="Genomic_DNA"/>
</dbReference>
<dbReference type="EMBL" id="VEWN01000001">
    <property type="protein sequence ID" value="KAA1058013.1"/>
    <property type="molecule type" value="Genomic_DNA"/>
</dbReference>
<evidence type="ECO:0000313" key="6">
    <source>
        <dbReference type="Proteomes" id="UP000027186"/>
    </source>
</evidence>
<organism evidence="1 6">
    <name type="scientific">Azospirillum argentinense</name>
    <dbReference type="NCBI Taxonomy" id="2970906"/>
    <lineage>
        <taxon>Bacteria</taxon>
        <taxon>Pseudomonadati</taxon>
        <taxon>Pseudomonadota</taxon>
        <taxon>Alphaproteobacteria</taxon>
        <taxon>Rhodospirillales</taxon>
        <taxon>Azospirillaceae</taxon>
        <taxon>Azospirillum</taxon>
    </lineage>
</organism>
<dbReference type="EMBL" id="CP007793">
    <property type="protein sequence ID" value="AIB10749.1"/>
    <property type="molecule type" value="Genomic_DNA"/>
</dbReference>
<evidence type="ECO:0000313" key="9">
    <source>
        <dbReference type="Proteomes" id="UP000325333"/>
    </source>
</evidence>
<evidence type="ECO:0000313" key="5">
    <source>
        <dbReference type="EMBL" id="QCN95108.1"/>
    </source>
</evidence>
<keyword evidence="10" id="KW-1185">Reference proteome</keyword>
<evidence type="ECO:0000313" key="2">
    <source>
        <dbReference type="EMBL" id="KAA1058013.1"/>
    </source>
</evidence>
<dbReference type="KEGG" id="abq:ABAZ39_01680"/>
<dbReference type="KEGG" id="aare:D3093_07515"/>
<name>A0A060DJ66_9PROT</name>
<proteinExistence type="predicted"/>
<reference evidence="5 8" key="3">
    <citation type="submission" date="2018-09" db="EMBL/GenBank/DDBJ databases">
        <title>Whole genome based analysis of evolution and adaptive divergence in Indian and Brazilian strains of Azospirillum brasilense.</title>
        <authorList>
            <person name="Singh C."/>
            <person name="Tripathi A.K."/>
        </authorList>
    </citation>
    <scope>NUCLEOTIDE SEQUENCE [LARGE SCALE GENOMIC DNA]</scope>
    <source>
        <strain evidence="5 8">MTCC4035</strain>
    </source>
</reference>
<dbReference type="RefSeq" id="WP_014239339.1">
    <property type="nucleotide sequence ID" value="NZ_CP007793.1"/>
</dbReference>
<dbReference type="AlphaFoldDB" id="A0A060DJ66"/>
<dbReference type="Proteomes" id="UP000298595">
    <property type="component" value="Chromosome"/>
</dbReference>
<reference evidence="4 7" key="2">
    <citation type="submission" date="2018-01" db="EMBL/GenBank/DDBJ databases">
        <title>Whole genome sequence of Azospirillum brasilense REC3 isolated from strawberry roots.</title>
        <authorList>
            <person name="Fontana C.A."/>
            <person name="Salazar S.M."/>
            <person name="Bassi D."/>
            <person name="Puglisi E."/>
            <person name="Lovaisa N.C."/>
            <person name="Toffoli L.M."/>
            <person name="Pedraza R."/>
            <person name="Cocconcelli P.S."/>
        </authorList>
    </citation>
    <scope>NUCLEOTIDE SEQUENCE [LARGE SCALE GENOMIC DNA]</scope>
    <source>
        <strain evidence="4 7">REC3</strain>
    </source>
</reference>
<evidence type="ECO:0000313" key="10">
    <source>
        <dbReference type="Proteomes" id="UP001628281"/>
    </source>
</evidence>
<dbReference type="GeneID" id="56452216"/>